<dbReference type="PANTHER" id="PTHR42711:SF5">
    <property type="entry name" value="ABC TRANSPORTER ATP-BINDING PROTEIN NATA"/>
    <property type="match status" value="1"/>
</dbReference>
<gene>
    <name evidence="6" type="ORF">C7B45_13085</name>
</gene>
<dbReference type="InterPro" id="IPR003439">
    <property type="entry name" value="ABC_transporter-like_ATP-bd"/>
</dbReference>
<dbReference type="PANTHER" id="PTHR42711">
    <property type="entry name" value="ABC TRANSPORTER ATP-BINDING PROTEIN"/>
    <property type="match status" value="1"/>
</dbReference>
<dbReference type="InterPro" id="IPR050763">
    <property type="entry name" value="ABC_transporter_ATP-binding"/>
</dbReference>
<comment type="similarity">
    <text evidence="1">Belongs to the ABC transporter superfamily.</text>
</comment>
<reference evidence="6 7" key="1">
    <citation type="journal article" date="2014" name="BMC Genomics">
        <title>Comparison of environmental and isolate Sulfobacillus genomes reveals diverse carbon, sulfur, nitrogen, and hydrogen metabolisms.</title>
        <authorList>
            <person name="Justice N.B."/>
            <person name="Norman A."/>
            <person name="Brown C.T."/>
            <person name="Singh A."/>
            <person name="Thomas B.C."/>
            <person name="Banfield J.F."/>
        </authorList>
    </citation>
    <scope>NUCLEOTIDE SEQUENCE [LARGE SCALE GENOMIC DNA]</scope>
    <source>
        <strain evidence="6">AMDSBA3</strain>
    </source>
</reference>
<evidence type="ECO:0000256" key="4">
    <source>
        <dbReference type="ARBA" id="ARBA00022840"/>
    </source>
</evidence>
<dbReference type="Proteomes" id="UP000241848">
    <property type="component" value="Unassembled WGS sequence"/>
</dbReference>
<dbReference type="InterPro" id="IPR027417">
    <property type="entry name" value="P-loop_NTPase"/>
</dbReference>
<keyword evidence="3" id="KW-0547">Nucleotide-binding</keyword>
<evidence type="ECO:0000256" key="2">
    <source>
        <dbReference type="ARBA" id="ARBA00022448"/>
    </source>
</evidence>
<evidence type="ECO:0000313" key="7">
    <source>
        <dbReference type="Proteomes" id="UP000241848"/>
    </source>
</evidence>
<comment type="caution">
    <text evidence="6">The sequence shown here is derived from an EMBL/GenBank/DDBJ whole genome shotgun (WGS) entry which is preliminary data.</text>
</comment>
<keyword evidence="4" id="KW-0067">ATP-binding</keyword>
<dbReference type="AlphaFoldDB" id="A0A2T2WF69"/>
<dbReference type="EMBL" id="PXYV01000048">
    <property type="protein sequence ID" value="PSR20892.1"/>
    <property type="molecule type" value="Genomic_DNA"/>
</dbReference>
<dbReference type="CDD" id="cd03230">
    <property type="entry name" value="ABC_DR_subfamily_A"/>
    <property type="match status" value="1"/>
</dbReference>
<dbReference type="GO" id="GO:0005524">
    <property type="term" value="F:ATP binding"/>
    <property type="evidence" value="ECO:0007669"/>
    <property type="project" value="UniProtKB-KW"/>
</dbReference>
<name>A0A2T2WF69_9FIRM</name>
<accession>A0A2T2WF69</accession>
<dbReference type="SUPFAM" id="SSF52540">
    <property type="entry name" value="P-loop containing nucleoside triphosphate hydrolases"/>
    <property type="match status" value="1"/>
</dbReference>
<evidence type="ECO:0000313" key="6">
    <source>
        <dbReference type="EMBL" id="PSR20892.1"/>
    </source>
</evidence>
<protein>
    <recommendedName>
        <fullName evidence="5">ABC transporter domain-containing protein</fullName>
    </recommendedName>
</protein>
<dbReference type="InterPro" id="IPR017871">
    <property type="entry name" value="ABC_transporter-like_CS"/>
</dbReference>
<organism evidence="6 7">
    <name type="scientific">Sulfobacillus acidophilus</name>
    <dbReference type="NCBI Taxonomy" id="53633"/>
    <lineage>
        <taxon>Bacteria</taxon>
        <taxon>Bacillati</taxon>
        <taxon>Bacillota</taxon>
        <taxon>Clostridia</taxon>
        <taxon>Eubacteriales</taxon>
        <taxon>Clostridiales Family XVII. Incertae Sedis</taxon>
        <taxon>Sulfobacillus</taxon>
    </lineage>
</organism>
<keyword evidence="2" id="KW-0813">Transport</keyword>
<evidence type="ECO:0000256" key="1">
    <source>
        <dbReference type="ARBA" id="ARBA00005417"/>
    </source>
</evidence>
<sequence length="154" mass="17119">MPPKALRLDNVTKRYGPMTAVDHLTLTVPSGIVFGLLGPNGAGKTTTLEMIEGLRKPDEGHVWWGDLDVVAHPDRARLRFGVQLQTSAFFELLTVKETLELFHSFYRTRLAVPDLIARLDLTEKQNARVEGLSGGQRQRLALAMALVNDPEVVF</sequence>
<dbReference type="PROSITE" id="PS00211">
    <property type="entry name" value="ABC_TRANSPORTER_1"/>
    <property type="match status" value="1"/>
</dbReference>
<evidence type="ECO:0000259" key="5">
    <source>
        <dbReference type="Pfam" id="PF00005"/>
    </source>
</evidence>
<dbReference type="Gene3D" id="3.40.50.300">
    <property type="entry name" value="P-loop containing nucleotide triphosphate hydrolases"/>
    <property type="match status" value="1"/>
</dbReference>
<evidence type="ECO:0000256" key="3">
    <source>
        <dbReference type="ARBA" id="ARBA00022741"/>
    </source>
</evidence>
<dbReference type="Pfam" id="PF00005">
    <property type="entry name" value="ABC_tran"/>
    <property type="match status" value="1"/>
</dbReference>
<dbReference type="GO" id="GO:0016887">
    <property type="term" value="F:ATP hydrolysis activity"/>
    <property type="evidence" value="ECO:0007669"/>
    <property type="project" value="InterPro"/>
</dbReference>
<proteinExistence type="inferred from homology"/>
<feature type="domain" description="ABC transporter" evidence="5">
    <location>
        <begin position="22"/>
        <end position="153"/>
    </location>
</feature>